<dbReference type="EMBL" id="JAVDQD010000008">
    <property type="protein sequence ID" value="MDR6241482.1"/>
    <property type="molecule type" value="Genomic_DNA"/>
</dbReference>
<gene>
    <name evidence="4" type="ORF">HNQ88_004569</name>
</gene>
<evidence type="ECO:0000313" key="5">
    <source>
        <dbReference type="Proteomes" id="UP001185092"/>
    </source>
</evidence>
<reference evidence="4" key="1">
    <citation type="submission" date="2023-07" db="EMBL/GenBank/DDBJ databases">
        <title>Genomic Encyclopedia of Type Strains, Phase IV (KMG-IV): sequencing the most valuable type-strain genomes for metagenomic binning, comparative biology and taxonomic classification.</title>
        <authorList>
            <person name="Goeker M."/>
        </authorList>
    </citation>
    <scope>NUCLEOTIDE SEQUENCE</scope>
    <source>
        <strain evidence="4">DSM 26174</strain>
    </source>
</reference>
<dbReference type="InterPro" id="IPR010502">
    <property type="entry name" value="Carb-bd_dom_fam9"/>
</dbReference>
<comment type="caution">
    <text evidence="4">The sequence shown here is derived from an EMBL/GenBank/DDBJ whole genome shotgun (WGS) entry which is preliminary data.</text>
</comment>
<evidence type="ECO:0000256" key="1">
    <source>
        <dbReference type="SAM" id="SignalP"/>
    </source>
</evidence>
<dbReference type="GO" id="GO:0016052">
    <property type="term" value="P:carbohydrate catabolic process"/>
    <property type="evidence" value="ECO:0007669"/>
    <property type="project" value="InterPro"/>
</dbReference>
<dbReference type="Pfam" id="PF19313">
    <property type="entry name" value="DUF5916"/>
    <property type="match status" value="1"/>
</dbReference>
<dbReference type="Proteomes" id="UP001185092">
    <property type="component" value="Unassembled WGS sequence"/>
</dbReference>
<name>A0AAE4BV38_9BACT</name>
<organism evidence="4 5">
    <name type="scientific">Aureibacter tunicatorum</name>
    <dbReference type="NCBI Taxonomy" id="866807"/>
    <lineage>
        <taxon>Bacteria</taxon>
        <taxon>Pseudomonadati</taxon>
        <taxon>Bacteroidota</taxon>
        <taxon>Cytophagia</taxon>
        <taxon>Cytophagales</taxon>
        <taxon>Persicobacteraceae</taxon>
        <taxon>Aureibacter</taxon>
    </lineage>
</organism>
<dbReference type="Pfam" id="PF06452">
    <property type="entry name" value="CBM9_1"/>
    <property type="match status" value="1"/>
</dbReference>
<dbReference type="GO" id="GO:0004553">
    <property type="term" value="F:hydrolase activity, hydrolyzing O-glycosyl compounds"/>
    <property type="evidence" value="ECO:0007669"/>
    <property type="project" value="InterPro"/>
</dbReference>
<dbReference type="CDD" id="cd09618">
    <property type="entry name" value="CBM9_like_2"/>
    <property type="match status" value="1"/>
</dbReference>
<evidence type="ECO:0000313" key="4">
    <source>
        <dbReference type="EMBL" id="MDR6241482.1"/>
    </source>
</evidence>
<evidence type="ECO:0000259" key="2">
    <source>
        <dbReference type="Pfam" id="PF06452"/>
    </source>
</evidence>
<dbReference type="AlphaFoldDB" id="A0AAE4BV38"/>
<dbReference type="Gene3D" id="2.60.40.1190">
    <property type="match status" value="1"/>
</dbReference>
<evidence type="ECO:0000259" key="3">
    <source>
        <dbReference type="Pfam" id="PF19313"/>
    </source>
</evidence>
<feature type="signal peptide" evidence="1">
    <location>
        <begin position="1"/>
        <end position="27"/>
    </location>
</feature>
<proteinExistence type="predicted"/>
<keyword evidence="5" id="KW-1185">Reference proteome</keyword>
<dbReference type="GO" id="GO:0030246">
    <property type="term" value="F:carbohydrate binding"/>
    <property type="evidence" value="ECO:0007669"/>
    <property type="project" value="InterPro"/>
</dbReference>
<feature type="domain" description="Carbohydrate-binding" evidence="2">
    <location>
        <begin position="43"/>
        <end position="220"/>
    </location>
</feature>
<dbReference type="RefSeq" id="WP_309942293.1">
    <property type="nucleotide sequence ID" value="NZ_AP025306.1"/>
</dbReference>
<dbReference type="InterPro" id="IPR045670">
    <property type="entry name" value="DUF5916"/>
</dbReference>
<feature type="chain" id="PRO_5042046434" description="Carbohydrate binding protein with CBM9 domain" evidence="1">
    <location>
        <begin position="28"/>
        <end position="735"/>
    </location>
</feature>
<accession>A0AAE4BV38</accession>
<evidence type="ECO:0008006" key="6">
    <source>
        <dbReference type="Google" id="ProtNLM"/>
    </source>
</evidence>
<feature type="domain" description="DUF5916" evidence="3">
    <location>
        <begin position="242"/>
        <end position="349"/>
    </location>
</feature>
<sequence>MMHTLFALIKKATFVILLSFYATVSLAQENKSIFKYESDIAMDGRLDEPVWQKAEVLTDFHNFFPNDEGLADEKTEVRIFHDGKHLYIGAVYHDNSSEQKLSTLKRDVHFNTIVRSDAFGIVIDPFNKQNTGYYLALNSGNAQLDALIDVNGEGYGMNESWNNVWYSETYSDGNKKYFELKIPFSSINYDVNNQEWGFQFFVRDFKINKWMTYTDTPRNNLQFDLRYTETFKVHDIPTSNSSRLVLTPSVSYNHLNDLSESSKKSNITPSLDLQYNLTSSLKLDATINPDFSQVDVDQQVINVTRFPVNFPERRNFFLENSDLFNNLGAEGINPFYSRIIGSDADMTFGLKLSGNASPTTRIGVLNAQTEKNKETGFSQNYAVLVANQKLSKEFAFTGYMVSRQEVQKLQFGEDYNRVLGLNLNYISENNKWSGVANYGKSYNHDLSGDNDFINLEATYNTRETFISGAVSSIAENYITDVGFTPRLYNYDAVMDTTIRKGSVNTYFNLQKNAYPKKSKTLDRYRYLFYSNDAFWSHDGRLTEMTNKVGNTIWFKRNMSALYFYISHYYNDLPYHFDILNNDRPIAPGIYNNLELQLGYNNRMTNKNFYYGFLLYNGGYFNGTKVGVESEIGYRRLPLIHLNAKHIMNRIDLNELGSSTFHLFQFSGELFITNRLNWTTYAQYNTQIDNVNINSRIQWEYRPLSYVYLVVTDNYNEQMRRKNWGVALKINYRLTI</sequence>
<protein>
    <recommendedName>
        <fullName evidence="6">Carbohydrate binding protein with CBM9 domain</fullName>
    </recommendedName>
</protein>
<keyword evidence="1" id="KW-0732">Signal</keyword>
<dbReference type="SUPFAM" id="SSF49344">
    <property type="entry name" value="CBD9-like"/>
    <property type="match status" value="1"/>
</dbReference>